<feature type="compositionally biased region" description="Low complexity" evidence="8">
    <location>
        <begin position="14"/>
        <end position="32"/>
    </location>
</feature>
<comment type="similarity">
    <text evidence="6">Belongs to the mitochondrion-specific ribosomal protein mL54 family.</text>
</comment>
<sequence length="228" mass="24174">MICRTCLRAASRARISPPSSISASARAFSSAPTLRNATPISASSTPAPQQGSPSSRTPPAATSTSAAQPFSEAITPAPKKDAAPPAAEKKVPLVRSSVAAGTPLKGLNFLKDRQDPVAMADEDYPEWLWSILERQEKKGESGGAGDLFSKSKKQRRLAAKRLRKEQLANPGMLVPKVPIYEQTIDLPAGDGTVGGAVKAGEARGELTKAMRDKRRAAIKERNFLKAMG</sequence>
<evidence type="ECO:0000256" key="4">
    <source>
        <dbReference type="ARBA" id="ARBA00023128"/>
    </source>
</evidence>
<evidence type="ECO:0000256" key="1">
    <source>
        <dbReference type="ARBA" id="ARBA00004173"/>
    </source>
</evidence>
<keyword evidence="3" id="KW-0689">Ribosomal protein</keyword>
<dbReference type="PANTHER" id="PTHR28595">
    <property type="entry name" value="39S RIBOSOMAL PROTEIN L54, MITOCHONDRIAL"/>
    <property type="match status" value="1"/>
</dbReference>
<keyword evidence="4" id="KW-0496">Mitochondrion</keyword>
<comment type="caution">
    <text evidence="9">The sequence shown here is derived from an EMBL/GenBank/DDBJ whole genome shotgun (WGS) entry which is preliminary data.</text>
</comment>
<dbReference type="OrthoDB" id="10252718at2759"/>
<evidence type="ECO:0000313" key="9">
    <source>
        <dbReference type="EMBL" id="KAF2442373.1"/>
    </source>
</evidence>
<gene>
    <name evidence="9" type="ORF">P171DRAFT_523198</name>
</gene>
<evidence type="ECO:0000256" key="3">
    <source>
        <dbReference type="ARBA" id="ARBA00022980"/>
    </source>
</evidence>
<accession>A0A9P4UAM0</accession>
<dbReference type="EMBL" id="MU001504">
    <property type="protein sequence ID" value="KAF2442373.1"/>
    <property type="molecule type" value="Genomic_DNA"/>
</dbReference>
<name>A0A9P4UAM0_9PLEO</name>
<evidence type="ECO:0000256" key="6">
    <source>
        <dbReference type="ARBA" id="ARBA00033752"/>
    </source>
</evidence>
<dbReference type="GO" id="GO:0003735">
    <property type="term" value="F:structural constituent of ribosome"/>
    <property type="evidence" value="ECO:0007669"/>
    <property type="project" value="TreeGrafter"/>
</dbReference>
<keyword evidence="2" id="KW-0809">Transit peptide</keyword>
<protein>
    <recommendedName>
        <fullName evidence="7">Large ribosomal subunit protein mL54</fullName>
    </recommendedName>
</protein>
<evidence type="ECO:0000256" key="7">
    <source>
        <dbReference type="ARBA" id="ARBA00035179"/>
    </source>
</evidence>
<proteinExistence type="inferred from homology"/>
<feature type="compositionally biased region" description="Polar residues" evidence="8">
    <location>
        <begin position="33"/>
        <end position="51"/>
    </location>
</feature>
<dbReference type="PANTHER" id="PTHR28595:SF1">
    <property type="entry name" value="LARGE RIBOSOMAL SUBUNIT PROTEIN ML54"/>
    <property type="match status" value="1"/>
</dbReference>
<dbReference type="GO" id="GO:0005762">
    <property type="term" value="C:mitochondrial large ribosomal subunit"/>
    <property type="evidence" value="ECO:0007669"/>
    <property type="project" value="TreeGrafter"/>
</dbReference>
<evidence type="ECO:0000256" key="2">
    <source>
        <dbReference type="ARBA" id="ARBA00022946"/>
    </source>
</evidence>
<keyword evidence="10" id="KW-1185">Reference proteome</keyword>
<keyword evidence="5" id="KW-0687">Ribonucleoprotein</keyword>
<comment type="subcellular location">
    <subcellularLocation>
        <location evidence="1">Mitochondrion</location>
    </subcellularLocation>
</comment>
<reference evidence="9" key="1">
    <citation type="journal article" date="2020" name="Stud. Mycol.">
        <title>101 Dothideomycetes genomes: a test case for predicting lifestyles and emergence of pathogens.</title>
        <authorList>
            <person name="Haridas S."/>
            <person name="Albert R."/>
            <person name="Binder M."/>
            <person name="Bloem J."/>
            <person name="Labutti K."/>
            <person name="Salamov A."/>
            <person name="Andreopoulos B."/>
            <person name="Baker S."/>
            <person name="Barry K."/>
            <person name="Bills G."/>
            <person name="Bluhm B."/>
            <person name="Cannon C."/>
            <person name="Castanera R."/>
            <person name="Culley D."/>
            <person name="Daum C."/>
            <person name="Ezra D."/>
            <person name="Gonzalez J."/>
            <person name="Henrissat B."/>
            <person name="Kuo A."/>
            <person name="Liang C."/>
            <person name="Lipzen A."/>
            <person name="Lutzoni F."/>
            <person name="Magnuson J."/>
            <person name="Mondo S."/>
            <person name="Nolan M."/>
            <person name="Ohm R."/>
            <person name="Pangilinan J."/>
            <person name="Park H.-J."/>
            <person name="Ramirez L."/>
            <person name="Alfaro M."/>
            <person name="Sun H."/>
            <person name="Tritt A."/>
            <person name="Yoshinaga Y."/>
            <person name="Zwiers L.-H."/>
            <person name="Turgeon B."/>
            <person name="Goodwin S."/>
            <person name="Spatafora J."/>
            <person name="Crous P."/>
            <person name="Grigoriev I."/>
        </authorList>
    </citation>
    <scope>NUCLEOTIDE SEQUENCE</scope>
    <source>
        <strain evidence="9">CBS 690.94</strain>
    </source>
</reference>
<feature type="compositionally biased region" description="Low complexity" evidence="8">
    <location>
        <begin position="52"/>
        <end position="67"/>
    </location>
</feature>
<dbReference type="Proteomes" id="UP000799764">
    <property type="component" value="Unassembled WGS sequence"/>
</dbReference>
<dbReference type="InterPro" id="IPR013870">
    <property type="entry name" value="Ribosomal_mL54"/>
</dbReference>
<dbReference type="Pfam" id="PF08561">
    <property type="entry name" value="Ribosomal_L37"/>
    <property type="match status" value="1"/>
</dbReference>
<evidence type="ECO:0000256" key="5">
    <source>
        <dbReference type="ARBA" id="ARBA00023274"/>
    </source>
</evidence>
<evidence type="ECO:0000313" key="10">
    <source>
        <dbReference type="Proteomes" id="UP000799764"/>
    </source>
</evidence>
<evidence type="ECO:0000256" key="8">
    <source>
        <dbReference type="SAM" id="MobiDB-lite"/>
    </source>
</evidence>
<dbReference type="AlphaFoldDB" id="A0A9P4UAM0"/>
<feature type="region of interest" description="Disordered" evidence="8">
    <location>
        <begin position="14"/>
        <end position="70"/>
    </location>
</feature>
<organism evidence="9 10">
    <name type="scientific">Karstenula rhodostoma CBS 690.94</name>
    <dbReference type="NCBI Taxonomy" id="1392251"/>
    <lineage>
        <taxon>Eukaryota</taxon>
        <taxon>Fungi</taxon>
        <taxon>Dikarya</taxon>
        <taxon>Ascomycota</taxon>
        <taxon>Pezizomycotina</taxon>
        <taxon>Dothideomycetes</taxon>
        <taxon>Pleosporomycetidae</taxon>
        <taxon>Pleosporales</taxon>
        <taxon>Massarineae</taxon>
        <taxon>Didymosphaeriaceae</taxon>
        <taxon>Karstenula</taxon>
    </lineage>
</organism>